<feature type="coiled-coil region" evidence="1">
    <location>
        <begin position="109"/>
        <end position="147"/>
    </location>
</feature>
<protein>
    <submittedName>
        <fullName evidence="2">Uncharacterized protein</fullName>
    </submittedName>
</protein>
<organism evidence="2 3">
    <name type="scientific">Bullifex porci</name>
    <dbReference type="NCBI Taxonomy" id="2606638"/>
    <lineage>
        <taxon>Bacteria</taxon>
        <taxon>Pseudomonadati</taxon>
        <taxon>Spirochaetota</taxon>
        <taxon>Spirochaetia</taxon>
        <taxon>Spirochaetales</taxon>
        <taxon>Spirochaetaceae</taxon>
        <taxon>Bullifex</taxon>
    </lineage>
</organism>
<dbReference type="Proteomes" id="UP000460549">
    <property type="component" value="Unassembled WGS sequence"/>
</dbReference>
<evidence type="ECO:0000256" key="1">
    <source>
        <dbReference type="SAM" id="Coils"/>
    </source>
</evidence>
<sequence length="270" mass="31229">MFGYVVINRKELTKPELERYKAYYCGLCTGLEKSYGKKGISLLSYDMTFLYLLLSDLYNTKDITAEKRCAVHPLGKHKYTTNELTSYVSDMQILLSYFSLKDDLLDNDKAKDEQKLLKLESYISQLKEKYQRQYNCLSENLQKIVALEKIDEDNIVTLSTLSGEMIKEIFAPKEDIFYKQLTSIGKSLGSFIYIMDAFDDLKKDIKNGSFNPLKKLSKKENFNETVKDLLELPLSQAASSLERLPLDDNLSILRNIIYSGVWSRFEVLTR</sequence>
<dbReference type="EMBL" id="VUNN01000006">
    <property type="protein sequence ID" value="MSU06115.1"/>
    <property type="molecule type" value="Genomic_DNA"/>
</dbReference>
<accession>A0A7X2PCZ4</accession>
<proteinExistence type="predicted"/>
<keyword evidence="3" id="KW-1185">Reference proteome</keyword>
<dbReference type="Pfam" id="PF18937">
    <property type="entry name" value="DUF5685"/>
    <property type="match status" value="1"/>
</dbReference>
<dbReference type="RefSeq" id="WP_154425091.1">
    <property type="nucleotide sequence ID" value="NZ_JAQYPZ010000069.1"/>
</dbReference>
<gene>
    <name evidence="2" type="ORF">FYJ80_04910</name>
</gene>
<dbReference type="InterPro" id="IPR043740">
    <property type="entry name" value="DUF5685"/>
</dbReference>
<keyword evidence="1" id="KW-0175">Coiled coil</keyword>
<dbReference type="AlphaFoldDB" id="A0A7X2PCZ4"/>
<reference evidence="2 3" key="1">
    <citation type="submission" date="2019-08" db="EMBL/GenBank/DDBJ databases">
        <title>In-depth cultivation of the pig gut microbiome towards novel bacterial diversity and tailored functional studies.</title>
        <authorList>
            <person name="Wylensek D."/>
            <person name="Hitch T.C.A."/>
            <person name="Clavel T."/>
        </authorList>
    </citation>
    <scope>NUCLEOTIDE SEQUENCE [LARGE SCALE GENOMIC DNA]</scope>
    <source>
        <strain evidence="2 3">NM-380-WT-3C1</strain>
    </source>
</reference>
<comment type="caution">
    <text evidence="2">The sequence shown here is derived from an EMBL/GenBank/DDBJ whole genome shotgun (WGS) entry which is preliminary data.</text>
</comment>
<evidence type="ECO:0000313" key="3">
    <source>
        <dbReference type="Proteomes" id="UP000460549"/>
    </source>
</evidence>
<name>A0A7X2PCZ4_9SPIO</name>
<evidence type="ECO:0000313" key="2">
    <source>
        <dbReference type="EMBL" id="MSU06115.1"/>
    </source>
</evidence>